<gene>
    <name evidence="2" type="ORF">N0B16_04945</name>
</gene>
<evidence type="ECO:0000256" key="1">
    <source>
        <dbReference type="SAM" id="Phobius"/>
    </source>
</evidence>
<evidence type="ECO:0000313" key="3">
    <source>
        <dbReference type="Proteomes" id="UP001208114"/>
    </source>
</evidence>
<dbReference type="RefSeq" id="WP_262989620.1">
    <property type="nucleotide sequence ID" value="NZ_JAOTEN010000001.1"/>
</dbReference>
<keyword evidence="3" id="KW-1185">Reference proteome</keyword>
<feature type="transmembrane region" description="Helical" evidence="1">
    <location>
        <begin position="99"/>
        <end position="122"/>
    </location>
</feature>
<reference evidence="3" key="1">
    <citation type="submission" date="2023-07" db="EMBL/GenBank/DDBJ databases">
        <title>Chryseobacterium sp. GMJ5 Genome sequencing and assembly.</title>
        <authorList>
            <person name="Jung Y."/>
        </authorList>
    </citation>
    <scope>NUCLEOTIDE SEQUENCE [LARGE SCALE GENOMIC DNA]</scope>
    <source>
        <strain evidence="3">GMJ5</strain>
    </source>
</reference>
<feature type="transmembrane region" description="Helical" evidence="1">
    <location>
        <begin position="61"/>
        <end position="79"/>
    </location>
</feature>
<accession>A0ABT2VVZ2</accession>
<keyword evidence="1" id="KW-0812">Transmembrane</keyword>
<feature type="transmembrane region" description="Helical" evidence="1">
    <location>
        <begin position="7"/>
        <end position="30"/>
    </location>
</feature>
<dbReference type="Proteomes" id="UP001208114">
    <property type="component" value="Unassembled WGS sequence"/>
</dbReference>
<protein>
    <submittedName>
        <fullName evidence="2">Uncharacterized protein</fullName>
    </submittedName>
</protein>
<comment type="caution">
    <text evidence="2">The sequence shown here is derived from an EMBL/GenBank/DDBJ whole genome shotgun (WGS) entry which is preliminary data.</text>
</comment>
<dbReference type="EMBL" id="JAOTEN010000001">
    <property type="protein sequence ID" value="MCU7613778.1"/>
    <property type="molecule type" value="Genomic_DNA"/>
</dbReference>
<feature type="transmembrane region" description="Helical" evidence="1">
    <location>
        <begin position="36"/>
        <end position="54"/>
    </location>
</feature>
<name>A0ABT2VVZ2_9FLAO</name>
<proteinExistence type="predicted"/>
<organism evidence="2 3">
    <name type="scientific">Chryseobacterium gilvum</name>
    <dbReference type="NCBI Taxonomy" id="2976534"/>
    <lineage>
        <taxon>Bacteria</taxon>
        <taxon>Pseudomonadati</taxon>
        <taxon>Bacteroidota</taxon>
        <taxon>Flavobacteriia</taxon>
        <taxon>Flavobacteriales</taxon>
        <taxon>Weeksellaceae</taxon>
        <taxon>Chryseobacterium group</taxon>
        <taxon>Chryseobacterium</taxon>
    </lineage>
</organism>
<keyword evidence="1" id="KW-0472">Membrane</keyword>
<keyword evidence="1" id="KW-1133">Transmembrane helix</keyword>
<evidence type="ECO:0000313" key="2">
    <source>
        <dbReference type="EMBL" id="MCU7613778.1"/>
    </source>
</evidence>
<sequence>MKNIQIVGFILVVIGSFLPLVHVPVIGNWNYWKIDYYLAGACWFFSVCTLFSILNNRQNLVKIFGILLLILFAFTLFAVKYKSLSYFSFLPFRSWTEAIAGTIKLKWGWFVEFAGALMLIIAKKKAI</sequence>